<proteinExistence type="predicted"/>
<feature type="DNA-binding region" description="OmpR/PhoB-type" evidence="7">
    <location>
        <begin position="126"/>
        <end position="224"/>
    </location>
</feature>
<dbReference type="SUPFAM" id="SSF52172">
    <property type="entry name" value="CheY-like"/>
    <property type="match status" value="1"/>
</dbReference>
<feature type="domain" description="Response regulatory" evidence="8">
    <location>
        <begin position="3"/>
        <end position="117"/>
    </location>
</feature>
<dbReference type="Proteomes" id="UP001595896">
    <property type="component" value="Unassembled WGS sequence"/>
</dbReference>
<dbReference type="PROSITE" id="PS50110">
    <property type="entry name" value="RESPONSE_REGULATORY"/>
    <property type="match status" value="1"/>
</dbReference>
<dbReference type="Pfam" id="PF00486">
    <property type="entry name" value="Trans_reg_C"/>
    <property type="match status" value="1"/>
</dbReference>
<dbReference type="CDD" id="cd17574">
    <property type="entry name" value="REC_OmpR"/>
    <property type="match status" value="1"/>
</dbReference>
<name>A0ABV9NXZ4_9BACI</name>
<feature type="domain" description="OmpR/PhoB-type" evidence="9">
    <location>
        <begin position="126"/>
        <end position="224"/>
    </location>
</feature>
<keyword evidence="2" id="KW-0902">Two-component regulatory system</keyword>
<keyword evidence="11" id="KW-1185">Reference proteome</keyword>
<evidence type="ECO:0000256" key="2">
    <source>
        <dbReference type="ARBA" id="ARBA00023012"/>
    </source>
</evidence>
<dbReference type="PROSITE" id="PS51755">
    <property type="entry name" value="OMPR_PHOB"/>
    <property type="match status" value="1"/>
</dbReference>
<sequence length="226" mass="25608">MYKLLMVEDDAHICELVSLYTDKAKLELITAADGEAGLAAYYDEEPDLVLLDIMLPERSGWELCREMRKDNPLLPILMLTGRGEADDIVRGLDIGADDYVVKPFDPNELMARIHALLRRAHPFSPGSLLSSGRLQVDMQNRELTAAGEKLLFPPRELELLAFFMQCSGQTLTREQLLDAVWGRDFDGDPRTVDVHVKRIRRRLDTVESGVQLVTVRQAGYRLEEII</sequence>
<evidence type="ECO:0000313" key="11">
    <source>
        <dbReference type="Proteomes" id="UP001595896"/>
    </source>
</evidence>
<evidence type="ECO:0000259" key="9">
    <source>
        <dbReference type="PROSITE" id="PS51755"/>
    </source>
</evidence>
<accession>A0ABV9NXZ4</accession>
<dbReference type="Pfam" id="PF00072">
    <property type="entry name" value="Response_reg"/>
    <property type="match status" value="1"/>
</dbReference>
<dbReference type="PANTHER" id="PTHR48111:SF1">
    <property type="entry name" value="TWO-COMPONENT RESPONSE REGULATOR ORR33"/>
    <property type="match status" value="1"/>
</dbReference>
<reference evidence="11" key="1">
    <citation type="journal article" date="2019" name="Int. J. Syst. Evol. Microbiol.">
        <title>The Global Catalogue of Microorganisms (GCM) 10K type strain sequencing project: providing services to taxonomists for standard genome sequencing and annotation.</title>
        <authorList>
            <consortium name="The Broad Institute Genomics Platform"/>
            <consortium name="The Broad Institute Genome Sequencing Center for Infectious Disease"/>
            <person name="Wu L."/>
            <person name="Ma J."/>
        </authorList>
    </citation>
    <scope>NUCLEOTIDE SEQUENCE [LARGE SCALE GENOMIC DNA]</scope>
    <source>
        <strain evidence="11">JCM 12165</strain>
    </source>
</reference>
<keyword evidence="5" id="KW-0804">Transcription</keyword>
<protein>
    <submittedName>
        <fullName evidence="10">Response regulator transcription factor</fullName>
    </submittedName>
</protein>
<dbReference type="InterPro" id="IPR001867">
    <property type="entry name" value="OmpR/PhoB-type_DNA-bd"/>
</dbReference>
<keyword evidence="1 6" id="KW-0597">Phosphoprotein</keyword>
<evidence type="ECO:0000259" key="8">
    <source>
        <dbReference type="PROSITE" id="PS50110"/>
    </source>
</evidence>
<evidence type="ECO:0000256" key="4">
    <source>
        <dbReference type="ARBA" id="ARBA00023125"/>
    </source>
</evidence>
<dbReference type="SMART" id="SM00448">
    <property type="entry name" value="REC"/>
    <property type="match status" value="1"/>
</dbReference>
<dbReference type="Gene3D" id="6.10.250.690">
    <property type="match status" value="1"/>
</dbReference>
<evidence type="ECO:0000256" key="1">
    <source>
        <dbReference type="ARBA" id="ARBA00022553"/>
    </source>
</evidence>
<dbReference type="InterPro" id="IPR001789">
    <property type="entry name" value="Sig_transdc_resp-reg_receiver"/>
</dbReference>
<dbReference type="InterPro" id="IPR036388">
    <property type="entry name" value="WH-like_DNA-bd_sf"/>
</dbReference>
<keyword evidence="3" id="KW-0805">Transcription regulation</keyword>
<evidence type="ECO:0000256" key="7">
    <source>
        <dbReference type="PROSITE-ProRule" id="PRU01091"/>
    </source>
</evidence>
<comment type="caution">
    <text evidence="10">The sequence shown here is derived from an EMBL/GenBank/DDBJ whole genome shotgun (WGS) entry which is preliminary data.</text>
</comment>
<dbReference type="InterPro" id="IPR011006">
    <property type="entry name" value="CheY-like_superfamily"/>
</dbReference>
<gene>
    <name evidence="10" type="ORF">ACFO4L_09355</name>
</gene>
<organism evidence="10 11">
    <name type="scientific">Bacillus daqingensis</name>
    <dbReference type="NCBI Taxonomy" id="872396"/>
    <lineage>
        <taxon>Bacteria</taxon>
        <taxon>Bacillati</taxon>
        <taxon>Bacillota</taxon>
        <taxon>Bacilli</taxon>
        <taxon>Bacillales</taxon>
        <taxon>Bacillaceae</taxon>
        <taxon>Bacillus</taxon>
    </lineage>
</organism>
<evidence type="ECO:0000313" key="10">
    <source>
        <dbReference type="EMBL" id="MFC4736789.1"/>
    </source>
</evidence>
<dbReference type="PANTHER" id="PTHR48111">
    <property type="entry name" value="REGULATOR OF RPOS"/>
    <property type="match status" value="1"/>
</dbReference>
<feature type="modified residue" description="4-aspartylphosphate" evidence="6">
    <location>
        <position position="52"/>
    </location>
</feature>
<dbReference type="Gene3D" id="3.40.50.2300">
    <property type="match status" value="1"/>
</dbReference>
<evidence type="ECO:0000256" key="3">
    <source>
        <dbReference type="ARBA" id="ARBA00023015"/>
    </source>
</evidence>
<evidence type="ECO:0000256" key="6">
    <source>
        <dbReference type="PROSITE-ProRule" id="PRU00169"/>
    </source>
</evidence>
<dbReference type="Gene3D" id="1.10.10.10">
    <property type="entry name" value="Winged helix-like DNA-binding domain superfamily/Winged helix DNA-binding domain"/>
    <property type="match status" value="1"/>
</dbReference>
<dbReference type="SMART" id="SM00862">
    <property type="entry name" value="Trans_reg_C"/>
    <property type="match status" value="1"/>
</dbReference>
<dbReference type="InterPro" id="IPR039420">
    <property type="entry name" value="WalR-like"/>
</dbReference>
<dbReference type="RefSeq" id="WP_377909403.1">
    <property type="nucleotide sequence ID" value="NZ_JBHSGK010000009.1"/>
</dbReference>
<evidence type="ECO:0000256" key="5">
    <source>
        <dbReference type="ARBA" id="ARBA00023163"/>
    </source>
</evidence>
<dbReference type="EMBL" id="JBHSGK010000009">
    <property type="protein sequence ID" value="MFC4736789.1"/>
    <property type="molecule type" value="Genomic_DNA"/>
</dbReference>
<keyword evidence="4 7" id="KW-0238">DNA-binding</keyword>
<dbReference type="CDD" id="cd00383">
    <property type="entry name" value="trans_reg_C"/>
    <property type="match status" value="1"/>
</dbReference>